<protein>
    <submittedName>
        <fullName evidence="3">GIY-YIG nuclease family protein</fullName>
    </submittedName>
</protein>
<reference evidence="3 4" key="1">
    <citation type="submission" date="2020-05" db="EMBL/GenBank/DDBJ databases">
        <title>The draft genome sequence of Maribacter arenosus CAU 1321.</title>
        <authorList>
            <person name="Mu L."/>
        </authorList>
    </citation>
    <scope>NUCLEOTIDE SEQUENCE [LARGE SCALE GENOMIC DNA]</scope>
    <source>
        <strain evidence="3 4">CAU 1321</strain>
    </source>
</reference>
<dbReference type="Proteomes" id="UP000598350">
    <property type="component" value="Unassembled WGS sequence"/>
</dbReference>
<evidence type="ECO:0000313" key="4">
    <source>
        <dbReference type="Proteomes" id="UP000598350"/>
    </source>
</evidence>
<evidence type="ECO:0000256" key="1">
    <source>
        <dbReference type="ARBA" id="ARBA00007435"/>
    </source>
</evidence>
<name>A0ABR7VBP4_9FLAO</name>
<dbReference type="EMBL" id="JABTCG010000003">
    <property type="protein sequence ID" value="MBD0850758.1"/>
    <property type="molecule type" value="Genomic_DNA"/>
</dbReference>
<sequence length="97" mass="11456">MKIYYVYILECADKTYYTGITSNLTKRLESHQWGTYKGSYTSTRRPVKLVFHCEFTDPNIAIESEKQIKKWSREKKKALIAGKNDTLPNLSKKKFRE</sequence>
<evidence type="ECO:0000259" key="2">
    <source>
        <dbReference type="PROSITE" id="PS50164"/>
    </source>
</evidence>
<dbReference type="PANTHER" id="PTHR34477">
    <property type="entry name" value="UPF0213 PROTEIN YHBQ"/>
    <property type="match status" value="1"/>
</dbReference>
<dbReference type="InterPro" id="IPR035901">
    <property type="entry name" value="GIY-YIG_endonuc_sf"/>
</dbReference>
<comment type="similarity">
    <text evidence="1">Belongs to the UPF0213 family.</text>
</comment>
<dbReference type="InterPro" id="IPR000305">
    <property type="entry name" value="GIY-YIG_endonuc"/>
</dbReference>
<dbReference type="InterPro" id="IPR050190">
    <property type="entry name" value="UPF0213_domain"/>
</dbReference>
<gene>
    <name evidence="3" type="ORF">HPE63_08765</name>
</gene>
<keyword evidence="4" id="KW-1185">Reference proteome</keyword>
<dbReference type="Gene3D" id="3.40.1440.10">
    <property type="entry name" value="GIY-YIG endonuclease"/>
    <property type="match status" value="1"/>
</dbReference>
<accession>A0ABR7VBP4</accession>
<dbReference type="Pfam" id="PF01541">
    <property type="entry name" value="GIY-YIG"/>
    <property type="match status" value="1"/>
</dbReference>
<organism evidence="3 4">
    <name type="scientific">Maribacter arenosus</name>
    <dbReference type="NCBI Taxonomy" id="1854708"/>
    <lineage>
        <taxon>Bacteria</taxon>
        <taxon>Pseudomonadati</taxon>
        <taxon>Bacteroidota</taxon>
        <taxon>Flavobacteriia</taxon>
        <taxon>Flavobacteriales</taxon>
        <taxon>Flavobacteriaceae</taxon>
        <taxon>Maribacter</taxon>
    </lineage>
</organism>
<dbReference type="SUPFAM" id="SSF82771">
    <property type="entry name" value="GIY-YIG endonuclease"/>
    <property type="match status" value="1"/>
</dbReference>
<dbReference type="RefSeq" id="WP_188313896.1">
    <property type="nucleotide sequence ID" value="NZ_JABTCG010000003.1"/>
</dbReference>
<dbReference type="PANTHER" id="PTHR34477:SF1">
    <property type="entry name" value="UPF0213 PROTEIN YHBQ"/>
    <property type="match status" value="1"/>
</dbReference>
<comment type="caution">
    <text evidence="3">The sequence shown here is derived from an EMBL/GenBank/DDBJ whole genome shotgun (WGS) entry which is preliminary data.</text>
</comment>
<proteinExistence type="inferred from homology"/>
<dbReference type="PROSITE" id="PS50164">
    <property type="entry name" value="GIY_YIG"/>
    <property type="match status" value="1"/>
</dbReference>
<feature type="domain" description="GIY-YIG" evidence="2">
    <location>
        <begin position="2"/>
        <end position="78"/>
    </location>
</feature>
<dbReference type="CDD" id="cd10456">
    <property type="entry name" value="GIY-YIG_UPF0213"/>
    <property type="match status" value="1"/>
</dbReference>
<evidence type="ECO:0000313" key="3">
    <source>
        <dbReference type="EMBL" id="MBD0850758.1"/>
    </source>
</evidence>